<evidence type="ECO:0008006" key="5">
    <source>
        <dbReference type="Google" id="ProtNLM"/>
    </source>
</evidence>
<dbReference type="SUPFAM" id="SSF47986">
    <property type="entry name" value="DEATH domain"/>
    <property type="match status" value="2"/>
</dbReference>
<dbReference type="AlphaFoldDB" id="A0AAV2KN37"/>
<dbReference type="InterPro" id="IPR001875">
    <property type="entry name" value="DED_dom"/>
</dbReference>
<feature type="domain" description="Death" evidence="1">
    <location>
        <begin position="97"/>
        <end position="181"/>
    </location>
</feature>
<dbReference type="SMART" id="SM00005">
    <property type="entry name" value="DEATH"/>
    <property type="match status" value="1"/>
</dbReference>
<dbReference type="Pfam" id="PF00531">
    <property type="entry name" value="Death"/>
    <property type="match status" value="1"/>
</dbReference>
<name>A0AAV2KN37_KNICA</name>
<dbReference type="InterPro" id="IPR000488">
    <property type="entry name" value="Death_dom"/>
</dbReference>
<dbReference type="Proteomes" id="UP001497482">
    <property type="component" value="Chromosome 19"/>
</dbReference>
<reference evidence="3 4" key="1">
    <citation type="submission" date="2024-04" db="EMBL/GenBank/DDBJ databases">
        <authorList>
            <person name="Waldvogel A.-M."/>
            <person name="Schoenle A."/>
        </authorList>
    </citation>
    <scope>NUCLEOTIDE SEQUENCE [LARGE SCALE GENOMIC DNA]</scope>
</reference>
<feature type="domain" description="DED" evidence="2">
    <location>
        <begin position="6"/>
        <end position="83"/>
    </location>
</feature>
<dbReference type="Gene3D" id="1.10.533.10">
    <property type="entry name" value="Death Domain, Fas"/>
    <property type="match status" value="2"/>
</dbReference>
<keyword evidence="4" id="KW-1185">Reference proteome</keyword>
<dbReference type="GO" id="GO:0089720">
    <property type="term" value="F:caspase binding"/>
    <property type="evidence" value="ECO:0007669"/>
    <property type="project" value="TreeGrafter"/>
</dbReference>
<dbReference type="PROSITE" id="PS50168">
    <property type="entry name" value="DED"/>
    <property type="match status" value="1"/>
</dbReference>
<dbReference type="FunFam" id="1.10.533.10:FF:000059">
    <property type="entry name" value="Fas-associated via death domain"/>
    <property type="match status" value="1"/>
</dbReference>
<dbReference type="GO" id="GO:0042981">
    <property type="term" value="P:regulation of apoptotic process"/>
    <property type="evidence" value="ECO:0007669"/>
    <property type="project" value="InterPro"/>
</dbReference>
<dbReference type="Pfam" id="PF01335">
    <property type="entry name" value="DED"/>
    <property type="match status" value="1"/>
</dbReference>
<organism evidence="3 4">
    <name type="scientific">Knipowitschia caucasica</name>
    <name type="common">Caucasian dwarf goby</name>
    <name type="synonym">Pomatoschistus caucasicus</name>
    <dbReference type="NCBI Taxonomy" id="637954"/>
    <lineage>
        <taxon>Eukaryota</taxon>
        <taxon>Metazoa</taxon>
        <taxon>Chordata</taxon>
        <taxon>Craniata</taxon>
        <taxon>Vertebrata</taxon>
        <taxon>Euteleostomi</taxon>
        <taxon>Actinopterygii</taxon>
        <taxon>Neopterygii</taxon>
        <taxon>Teleostei</taxon>
        <taxon>Neoteleostei</taxon>
        <taxon>Acanthomorphata</taxon>
        <taxon>Gobiaria</taxon>
        <taxon>Gobiiformes</taxon>
        <taxon>Gobioidei</taxon>
        <taxon>Gobiidae</taxon>
        <taxon>Gobiinae</taxon>
        <taxon>Knipowitschia</taxon>
    </lineage>
</organism>
<evidence type="ECO:0000259" key="2">
    <source>
        <dbReference type="PROSITE" id="PS50168"/>
    </source>
</evidence>
<evidence type="ECO:0000313" key="4">
    <source>
        <dbReference type="Proteomes" id="UP001497482"/>
    </source>
</evidence>
<dbReference type="GO" id="GO:0097191">
    <property type="term" value="P:extrinsic apoptotic signaling pathway"/>
    <property type="evidence" value="ECO:0007669"/>
    <property type="project" value="TreeGrafter"/>
</dbReference>
<accession>A0AAV2KN37</accession>
<protein>
    <recommendedName>
        <fullName evidence="5">FADD</fullName>
    </recommendedName>
</protein>
<dbReference type="GO" id="GO:0005123">
    <property type="term" value="F:death receptor binding"/>
    <property type="evidence" value="ECO:0007669"/>
    <property type="project" value="TreeGrafter"/>
</dbReference>
<dbReference type="PANTHER" id="PTHR15077">
    <property type="entry name" value="FAS-ASSOCIATING DEATH DOMAIN-CONTAINING PROTEIN FADD"/>
    <property type="match status" value="1"/>
</dbReference>
<sequence>MDSSLEFNALLLRLSSALSAEQLESLKFLCKDHVGKRDLEKCSTGIKLFQILTERAKLGPDNRELLGRMLSEVRPDLRDQLLGSCRTEDPGEQRDELDAATEVLAENLGNQWRKLGRKLGLSEVKLSSISRAHPVDLEETALELIRQWRALRGDQATVRALVQALRDCELNRTADTLEDTLSPNVQDHQLQSGLDSNSNLFVSHGL</sequence>
<dbReference type="SMART" id="SM00031">
    <property type="entry name" value="DED"/>
    <property type="match status" value="1"/>
</dbReference>
<dbReference type="GO" id="GO:0045089">
    <property type="term" value="P:positive regulation of innate immune response"/>
    <property type="evidence" value="ECO:0007669"/>
    <property type="project" value="TreeGrafter"/>
</dbReference>
<evidence type="ECO:0000313" key="3">
    <source>
        <dbReference type="EMBL" id="CAL1590380.1"/>
    </source>
</evidence>
<evidence type="ECO:0000259" key="1">
    <source>
        <dbReference type="PROSITE" id="PS50017"/>
    </source>
</evidence>
<proteinExistence type="predicted"/>
<dbReference type="PANTHER" id="PTHR15077:SF10">
    <property type="entry name" value="FAS-ASSOCIATED DEATH DOMAIN PROTEIN"/>
    <property type="match status" value="1"/>
</dbReference>
<dbReference type="EMBL" id="OZ035841">
    <property type="protein sequence ID" value="CAL1590380.1"/>
    <property type="molecule type" value="Genomic_DNA"/>
</dbReference>
<dbReference type="InterPro" id="IPR016729">
    <property type="entry name" value="FADD"/>
</dbReference>
<dbReference type="GO" id="GO:0031265">
    <property type="term" value="C:CD95 death-inducing signaling complex"/>
    <property type="evidence" value="ECO:0007669"/>
    <property type="project" value="TreeGrafter"/>
</dbReference>
<dbReference type="InterPro" id="IPR011029">
    <property type="entry name" value="DEATH-like_dom_sf"/>
</dbReference>
<dbReference type="PROSITE" id="PS50017">
    <property type="entry name" value="DEATH_DOMAIN"/>
    <property type="match status" value="1"/>
</dbReference>
<gene>
    <name evidence="3" type="ORF">KC01_LOCUS19893</name>
</gene>